<dbReference type="PROSITE" id="PS52019">
    <property type="entry name" value="PKS_MFAS_DH"/>
    <property type="match status" value="1"/>
</dbReference>
<dbReference type="Pfam" id="PF21089">
    <property type="entry name" value="PKS_DH_N"/>
    <property type="match status" value="1"/>
</dbReference>
<evidence type="ECO:0000256" key="1">
    <source>
        <dbReference type="ARBA" id="ARBA00022450"/>
    </source>
</evidence>
<dbReference type="PROSITE" id="PS00455">
    <property type="entry name" value="AMP_BINDING"/>
    <property type="match status" value="1"/>
</dbReference>
<dbReference type="Gene3D" id="3.10.129.110">
    <property type="entry name" value="Polyketide synthase dehydratase"/>
    <property type="match status" value="1"/>
</dbReference>
<dbReference type="Pfam" id="PF08659">
    <property type="entry name" value="KR"/>
    <property type="match status" value="1"/>
</dbReference>
<dbReference type="InterPro" id="IPR018201">
    <property type="entry name" value="Ketoacyl_synth_AS"/>
</dbReference>
<dbReference type="PROSITE" id="PS52004">
    <property type="entry name" value="KS3_2"/>
    <property type="match status" value="1"/>
</dbReference>
<accession>A0A0U1LKA5</accession>
<evidence type="ECO:0000313" key="11">
    <source>
        <dbReference type="EMBL" id="CRG82770.1"/>
    </source>
</evidence>
<dbReference type="SMART" id="SM00825">
    <property type="entry name" value="PKS_KS"/>
    <property type="match status" value="1"/>
</dbReference>
<dbReference type="InterPro" id="IPR014031">
    <property type="entry name" value="Ketoacyl_synth_C"/>
</dbReference>
<evidence type="ECO:0000256" key="6">
    <source>
        <dbReference type="ARBA" id="ARBA00023268"/>
    </source>
</evidence>
<dbReference type="Pfam" id="PF02801">
    <property type="entry name" value="Ketoacyl-synt_C"/>
    <property type="match status" value="1"/>
</dbReference>
<dbReference type="Pfam" id="PF14765">
    <property type="entry name" value="PS-DH"/>
    <property type="match status" value="1"/>
</dbReference>
<dbReference type="Gene3D" id="3.40.47.10">
    <property type="match status" value="1"/>
</dbReference>
<dbReference type="InterPro" id="IPR013968">
    <property type="entry name" value="PKS_KR"/>
</dbReference>
<dbReference type="SUPFAM" id="SSF51735">
    <property type="entry name" value="NAD(P)-binding Rossmann-fold domains"/>
    <property type="match status" value="2"/>
</dbReference>
<dbReference type="InterPro" id="IPR032821">
    <property type="entry name" value="PKS_assoc"/>
</dbReference>
<dbReference type="InterPro" id="IPR042099">
    <property type="entry name" value="ANL_N_sf"/>
</dbReference>
<keyword evidence="4" id="KW-0808">Transferase</keyword>
<dbReference type="InterPro" id="IPR023213">
    <property type="entry name" value="CAT-like_dom_sf"/>
</dbReference>
<dbReference type="InterPro" id="IPR014030">
    <property type="entry name" value="Ketoacyl_synth_N"/>
</dbReference>
<dbReference type="Pfam" id="PF00501">
    <property type="entry name" value="AMP-binding"/>
    <property type="match status" value="1"/>
</dbReference>
<feature type="region of interest" description="N-terminal hotdog fold" evidence="7">
    <location>
        <begin position="952"/>
        <end position="1090"/>
    </location>
</feature>
<dbReference type="SUPFAM" id="SSF52777">
    <property type="entry name" value="CoA-dependent acyltransferases"/>
    <property type="match status" value="2"/>
</dbReference>
<dbReference type="InterPro" id="IPR020806">
    <property type="entry name" value="PKS_PP-bd"/>
</dbReference>
<dbReference type="OrthoDB" id="329835at2759"/>
<reference evidence="11 12" key="1">
    <citation type="submission" date="2015-04" db="EMBL/GenBank/DDBJ databases">
        <authorList>
            <person name="Syromyatnikov M.Y."/>
            <person name="Popov V.N."/>
        </authorList>
    </citation>
    <scope>NUCLEOTIDE SEQUENCE [LARGE SCALE GENOMIC DNA]</scope>
    <source>
        <strain evidence="11">WF-38-12</strain>
    </source>
</reference>
<dbReference type="InterPro" id="IPR016035">
    <property type="entry name" value="Acyl_Trfase/lysoPLipase"/>
</dbReference>
<dbReference type="InterPro" id="IPR050091">
    <property type="entry name" value="PKS_NRPS_Biosynth_Enz"/>
</dbReference>
<dbReference type="OMA" id="PASAYCI"/>
<dbReference type="Gene3D" id="1.10.1200.10">
    <property type="entry name" value="ACP-like"/>
    <property type="match status" value="1"/>
</dbReference>
<dbReference type="Pfam" id="PF00698">
    <property type="entry name" value="Acyl_transf_1"/>
    <property type="match status" value="1"/>
</dbReference>
<dbReference type="FunFam" id="3.40.47.10:FF:000019">
    <property type="entry name" value="Polyketide synthase type I"/>
    <property type="match status" value="1"/>
</dbReference>
<dbReference type="GO" id="GO:0006633">
    <property type="term" value="P:fatty acid biosynthetic process"/>
    <property type="evidence" value="ECO:0007669"/>
    <property type="project" value="InterPro"/>
</dbReference>
<dbReference type="SUPFAM" id="SSF52151">
    <property type="entry name" value="FabD/lysophospholipase-like"/>
    <property type="match status" value="1"/>
</dbReference>
<gene>
    <name evidence="11" type="ORF">PISL3812_00116</name>
</gene>
<feature type="domain" description="PKS/mFAS DH" evidence="10">
    <location>
        <begin position="952"/>
        <end position="1262"/>
    </location>
</feature>
<feature type="region of interest" description="C-terminal hotdog fold" evidence="7">
    <location>
        <begin position="1105"/>
        <end position="1262"/>
    </location>
</feature>
<keyword evidence="2" id="KW-0597">Phosphoprotein</keyword>
<evidence type="ECO:0000256" key="2">
    <source>
        <dbReference type="ARBA" id="ARBA00022553"/>
    </source>
</evidence>
<evidence type="ECO:0000259" key="8">
    <source>
        <dbReference type="PROSITE" id="PS50075"/>
    </source>
</evidence>
<dbReference type="PANTHER" id="PTHR43775:SF20">
    <property type="entry name" value="HYBRID PKS-NRPS SYNTHETASE APDA"/>
    <property type="match status" value="1"/>
</dbReference>
<dbReference type="EMBL" id="CVMT01000001">
    <property type="protein sequence ID" value="CRG82770.1"/>
    <property type="molecule type" value="Genomic_DNA"/>
</dbReference>
<keyword evidence="12" id="KW-1185">Reference proteome</keyword>
<evidence type="ECO:0000256" key="3">
    <source>
        <dbReference type="ARBA" id="ARBA00022598"/>
    </source>
</evidence>
<dbReference type="InterPro" id="IPR020841">
    <property type="entry name" value="PKS_Beta-ketoAc_synthase_dom"/>
</dbReference>
<dbReference type="InterPro" id="IPR049551">
    <property type="entry name" value="PKS_DH_C"/>
</dbReference>
<dbReference type="InterPro" id="IPR020807">
    <property type="entry name" value="PKS_DH"/>
</dbReference>
<dbReference type="CDD" id="cd19532">
    <property type="entry name" value="C_PKS-NRPS"/>
    <property type="match status" value="1"/>
</dbReference>
<keyword evidence="3" id="KW-0436">Ligase</keyword>
<dbReference type="GO" id="GO:0004312">
    <property type="term" value="F:fatty acid synthase activity"/>
    <property type="evidence" value="ECO:0007669"/>
    <property type="project" value="TreeGrafter"/>
</dbReference>
<dbReference type="InterPro" id="IPR001227">
    <property type="entry name" value="Ac_transferase_dom_sf"/>
</dbReference>
<dbReference type="InterPro" id="IPR000873">
    <property type="entry name" value="AMP-dep_synth/lig_dom"/>
</dbReference>
<proteinExistence type="predicted"/>
<dbReference type="SUPFAM" id="SSF56801">
    <property type="entry name" value="Acetyl-CoA synthetase-like"/>
    <property type="match status" value="1"/>
</dbReference>
<dbReference type="SUPFAM" id="SSF55048">
    <property type="entry name" value="Probable ACP-binding domain of malonyl-CoA ACP transacylase"/>
    <property type="match status" value="1"/>
</dbReference>
<dbReference type="CDD" id="cd00833">
    <property type="entry name" value="PKS"/>
    <property type="match status" value="1"/>
</dbReference>
<dbReference type="InterPro" id="IPR036291">
    <property type="entry name" value="NAD(P)-bd_dom_sf"/>
</dbReference>
<keyword evidence="5" id="KW-0677">Repeat</keyword>
<dbReference type="SMART" id="SM00822">
    <property type="entry name" value="PKS_KR"/>
    <property type="match status" value="1"/>
</dbReference>
<dbReference type="InterPro" id="IPR016036">
    <property type="entry name" value="Malonyl_transacylase_ACP-bd"/>
</dbReference>
<dbReference type="STRING" id="28573.A0A0U1LKA5"/>
<dbReference type="InterPro" id="IPR006162">
    <property type="entry name" value="Ppantetheine_attach_site"/>
</dbReference>
<feature type="domain" description="Ketosynthase family 3 (KS3)" evidence="9">
    <location>
        <begin position="11"/>
        <end position="451"/>
    </location>
</feature>
<dbReference type="Gene3D" id="3.30.559.10">
    <property type="entry name" value="Chloramphenicol acetyltransferase-like domain"/>
    <property type="match status" value="1"/>
</dbReference>
<dbReference type="Pfam" id="PF00109">
    <property type="entry name" value="ketoacyl-synt"/>
    <property type="match status" value="1"/>
</dbReference>
<dbReference type="InterPro" id="IPR020845">
    <property type="entry name" value="AMP-binding_CS"/>
</dbReference>
<dbReference type="Gene3D" id="3.40.50.12780">
    <property type="entry name" value="N-terminal domain of ligase-like"/>
    <property type="match status" value="1"/>
</dbReference>
<evidence type="ECO:0000259" key="9">
    <source>
        <dbReference type="PROSITE" id="PS52004"/>
    </source>
</evidence>
<dbReference type="Gene3D" id="3.40.366.10">
    <property type="entry name" value="Malonyl-Coenzyme A Acyl Carrier Protein, domain 2"/>
    <property type="match status" value="1"/>
</dbReference>
<dbReference type="PROSITE" id="PS00012">
    <property type="entry name" value="PHOSPHOPANTETHEINE"/>
    <property type="match status" value="1"/>
</dbReference>
<keyword evidence="1" id="KW-0596">Phosphopantetheine</keyword>
<dbReference type="InterPro" id="IPR057326">
    <property type="entry name" value="KR_dom"/>
</dbReference>
<dbReference type="PANTHER" id="PTHR43775">
    <property type="entry name" value="FATTY ACID SYNTHASE"/>
    <property type="match status" value="1"/>
</dbReference>
<evidence type="ECO:0000256" key="4">
    <source>
        <dbReference type="ARBA" id="ARBA00022679"/>
    </source>
</evidence>
<dbReference type="InterPro" id="IPR029063">
    <property type="entry name" value="SAM-dependent_MTases_sf"/>
</dbReference>
<dbReference type="SMART" id="SM00826">
    <property type="entry name" value="PKS_DH"/>
    <property type="match status" value="1"/>
</dbReference>
<dbReference type="Pfam" id="PF23297">
    <property type="entry name" value="ACP_SdgA_C"/>
    <property type="match status" value="1"/>
</dbReference>
<evidence type="ECO:0000256" key="5">
    <source>
        <dbReference type="ARBA" id="ARBA00022737"/>
    </source>
</evidence>
<dbReference type="InterPro" id="IPR009081">
    <property type="entry name" value="PP-bd_ACP"/>
</dbReference>
<evidence type="ECO:0000313" key="12">
    <source>
        <dbReference type="Proteomes" id="UP000054383"/>
    </source>
</evidence>
<feature type="active site" description="Proton donor; for dehydratase activity" evidence="7">
    <location>
        <position position="1164"/>
    </location>
</feature>
<dbReference type="GO" id="GO:0031177">
    <property type="term" value="F:phosphopantetheine binding"/>
    <property type="evidence" value="ECO:0007669"/>
    <property type="project" value="InterPro"/>
</dbReference>
<dbReference type="GO" id="GO:0004315">
    <property type="term" value="F:3-oxoacyl-[acyl-carrier-protein] synthase activity"/>
    <property type="evidence" value="ECO:0007669"/>
    <property type="project" value="InterPro"/>
</dbReference>
<dbReference type="Pfam" id="PF16197">
    <property type="entry name" value="KAsynt_C_assoc"/>
    <property type="match status" value="1"/>
</dbReference>
<dbReference type="GO" id="GO:0016874">
    <property type="term" value="F:ligase activity"/>
    <property type="evidence" value="ECO:0007669"/>
    <property type="project" value="UniProtKB-KW"/>
</dbReference>
<dbReference type="SMART" id="SM00823">
    <property type="entry name" value="PKS_PP"/>
    <property type="match status" value="1"/>
</dbReference>
<keyword evidence="6" id="KW-0511">Multifunctional enzyme</keyword>
<evidence type="ECO:0000256" key="7">
    <source>
        <dbReference type="PROSITE-ProRule" id="PRU01363"/>
    </source>
</evidence>
<feature type="domain" description="Carrier" evidence="8">
    <location>
        <begin position="2355"/>
        <end position="2432"/>
    </location>
</feature>
<dbReference type="InterPro" id="IPR016039">
    <property type="entry name" value="Thiolase-like"/>
</dbReference>
<dbReference type="PROSITE" id="PS00606">
    <property type="entry name" value="KS3_1"/>
    <property type="match status" value="1"/>
</dbReference>
<dbReference type="PROSITE" id="PS50075">
    <property type="entry name" value="CARRIER"/>
    <property type="match status" value="1"/>
</dbReference>
<protein>
    <submittedName>
        <fullName evidence="11">Nonribosomal peptide synthetase 14</fullName>
    </submittedName>
</protein>
<dbReference type="InterPro" id="IPR042104">
    <property type="entry name" value="PKS_dehydratase_sf"/>
</dbReference>
<dbReference type="GO" id="GO:0044550">
    <property type="term" value="P:secondary metabolite biosynthetic process"/>
    <property type="evidence" value="ECO:0007669"/>
    <property type="project" value="UniProtKB-ARBA"/>
</dbReference>
<organism evidence="11 12">
    <name type="scientific">Talaromyces islandicus</name>
    <name type="common">Penicillium islandicum</name>
    <dbReference type="NCBI Taxonomy" id="28573"/>
    <lineage>
        <taxon>Eukaryota</taxon>
        <taxon>Fungi</taxon>
        <taxon>Dikarya</taxon>
        <taxon>Ascomycota</taxon>
        <taxon>Pezizomycotina</taxon>
        <taxon>Eurotiomycetes</taxon>
        <taxon>Eurotiomycetidae</taxon>
        <taxon>Eurotiales</taxon>
        <taxon>Trichocomaceae</taxon>
        <taxon>Talaromyces</taxon>
        <taxon>Talaromyces sect. Islandici</taxon>
    </lineage>
</organism>
<dbReference type="Proteomes" id="UP000054383">
    <property type="component" value="Unassembled WGS sequence"/>
</dbReference>
<dbReference type="SUPFAM" id="SSF47336">
    <property type="entry name" value="ACP-like"/>
    <property type="match status" value="1"/>
</dbReference>
<dbReference type="Gene3D" id="3.40.50.720">
    <property type="entry name" value="NAD(P)-binding Rossmann-like Domain"/>
    <property type="match status" value="2"/>
</dbReference>
<feature type="active site" description="Proton acceptor; for dehydratase activity" evidence="7">
    <location>
        <position position="984"/>
    </location>
</feature>
<evidence type="ECO:0000259" key="10">
    <source>
        <dbReference type="PROSITE" id="PS52019"/>
    </source>
</evidence>
<dbReference type="InterPro" id="IPR036736">
    <property type="entry name" value="ACP-like_sf"/>
</dbReference>
<sequence length="3257" mass="358655">MREAMDSTVASEPIAIIGSGCRFPGGVSSPSRLWDLLLQARDLSQRVPENRFNIDGFFHPDGEYHGTTNAPKAYWLEQDHRHFDASFFNITPKEAEAIDPQGKIILETVYEAMESAGLTLEKCSGEQISVFVGTMTADFDILSGKDEMAFSQYCATGTSRAILSNRVSYFFNWNGPSMTIDTACSSSLVAMHQAVLALRRGESSMACVAGANVMLSPEYFICEANLHMLSPHGKSRMWDTGADGYARGEGVGVVFLKPLSKAIADGDSIECIVRETGVNSDGRTKGITMPSPDAQAALIRDTYRRAGLDPQNPSHRPQYFEAHGTGTQAGDPREAEAIYRAFFGDPSGDIDPTAENDGNLLVGSIKTVIGHTEGAAGVAGVIKVALSLKHRTIPPNQHLQTINPTVAPFTTRLHVPTSPTPWPLVQPGQPIRASVNSFGFGGTNGHVILERYDPQLHGGLTQKSLSNNNCLTIPFALSANSDKALTSLAERYATYLNSTPNVNIHDLAATLMFHRSELPHKVTFAASGIADLVASIESRLANSQKAELGIRTKTLDQPPRILGVFTGQGAQWPEMGKQLIISSPIFAQSIHQLDQFLRRCPNPPPWSLQDELLADSSRSRLGEAALSQPLCTAVQIALVDLLAEAGVKLTAVVGHSSGEIAAAYAAGVLTSRDAILIAYYRGYHAKLSRGRNGENGGMLAVGMKVEDALDLCEQDNFYEHIYIAASNAPASVTLSGDLDKIKRAKEALDEQGKFARLLKVDTAYHSHHMDSCAGAYLESLSSCGITAREPDPSCSWISSVYGPAGNPTVEELSGRYWRDNMVQPVLFSEALQRVLIEQDPFHIALEIGPHPALKGPATQTMQEAIGLVLPYSGVLSRGSNDILAFSEALGLVWSHLGSSAVDFARYSKAAGIDMSSRQVIKDLPTYPWDHQQPHYRLPRLPRQYLRRSAPPHELLGVRTSDDSDSEYRWRNILQPRMLPWLNDHRFQGQIIVPAAAYCVMALDAARSLARALSISTEMVEIQDLFIQAGITMSDDSQGVETLFSLKRERHTFKNEGSIIASFFLDWAPVEGEMPMKNAVTGTVRIYTPHTLDDGLPTRILEEGDLNTVDLDDFYSSVRDIGLGYTGPFRALQSLQRRLNFATGKLQKPHPEDPCQLSVRPSLLDACFQVAFAAFAAPGDGDLWTSFLPKKIEKLRFNLGICQVRPDANDIVDVDAVITRFKATTLTTPANFSGDISVYSPNGDMEIQIEGLTVASFTAATKANDRELFLQTIWELDPWHGFRKVNNATTDANDAQLIRECDAIKTFYQARSHRRRSSSSFGEHTHSREKIEQMMASSPHRSFLTLLHACGENIPSCMPGVIHEITNDNREVSSCHQQLKQVVNQISHRHPRIRVLEINIGQVAPLADIVASQLAPTFVSYRYLYEGNGPSPQISSEKLQSKVTIDVLQEDRSFPVDEGVTSLYDLVIVSLATETEDEVVKLLKSVREHTKPGGYLLVNQSTGPFLRERLLRCVSLTTASVTPQAHQLQWAEIFQKAGFASDVSSQFQTPSRRLTLSISYASNPLIETLRKPLSLGRSQVPIPGKVLVLGGSRPETQAIRSRLAEVLIHSNVELLTASMEDELDNVKIEEVRGVLILSDLDEPIMASMTKAKLSALQGILAPNRFVLWLTNGFRQDNPYHFATAGLCRSVKAETPGLHLQILDLDTLDGVADQVVESFLRLAMANDEEIKNCLWTTESEIAIQNGQVMLPRVLPIDDLNDRYNATRRVVTREANSAQSAIELVASHDGSDIVYSAQNTGNMALQMPVINQPDLVVVRMLYTSAWAAGIGDGSYAFVGVGTLPDGRRVITVSPTNTSYAFVPSSWTKDVPADWGDDATIVGLLVRALVVQCMFIQASPGPIAIHEADSALADVLESFIQSQDPIRALRHSTHDPHKSAVDSRFAFIHRRATADTIRSFIPAIFGTFVDFSNGTSSISESILPGSTAFLDPTTSSVRICGNIQVSSGSISQCLSNAMKIVQPLIHSTCQICSIPVNTVLESRNQRFFGVVDWQSEPLVQERVRPIDPASTLSSSKTYVMIGLTGELGQSICRMMVTHGARYLIAASRNPNKSPRWKREFEQMGVTVEIMSLDVTNLQSVKRFKAEISRSFPPVAGVANGAMILSDGLFADMTLETFDKVMKPKVLGSRNLDLVFNSKDMDFFMMLSSLTGVAGNKGQSNYTAANMFMAGLAAQRRKGGLAASVLDIGMLYGIGYINRTDGAEIYNNLKNQGYTPISERDIHCMFIEGIVAGKPSSISNSQLTTGLQRFSLTDDHPLAWHFDPRFSHHTISSQDSADKEKSGSARTVQDLIRESQSLESVSQAIRENFAAQLESMLRLEAGTVNTEKSIIDLGVDSLVAVEVRSWFLKEVGKDMPVLKVLGGASIAALSDEIAADVFADRTPAKTSVDETAEIPCSDASTTDSYDSDRRLFSSDASEASDTDVGEWELPEYEQIVPMSFGQTRMWIPNLLLTDKTAYNCTTCYRLNGPLDVLKLETALECVIQRHQTFRSSFFIDEINREPVQAVSRSSPFCLKKVQQGNDGIDVERETDEIKKHVYDLVNGDVFMATLVTHEPQYHTIIFGYNHIIVDGVGWQLFLQDLERCYVHPAPQRQRPVVNDVTDFSVQQRGGLDSKVLQSKRTFWMSAFDKLPSPIPLFPFSKETRRKPLDRYSVSEYFVELDRSLVSRVKAASTEHKVTPFHFYLSVLQVLLQRALGTNDFCLGITDANRTDQRFMETIGLLLDTLPLWFKVPRDECFQERLLHTRSAVYDALGNSGVPLDVILDDANVESSITDLPLFQAMVNYRMGAIKQKTMGDVQLDYLSYEDAKHPFDFILTIDEDEGRGGLTLSMQDYLYDKAGADIFLETYIHLLEQFSLDPSMSTEEPTLLPVHLGNKAISLGTGPLLPGASVSKKTLVHEVDEMITKYPHEIALKDDHTAYTYEQMATKVYTIGSILTEKGALPGRSRVAVFCEQSVDMVCSLLAILRIGATYVPCDVRNSDQRLSDIISESQVEVVICDQSTVHRLEDILREPSLVAASTGIVNVTALEDSSPFIPNHSIPSAKAFLMFTSGSTGKPKGILLTHANFSTQVAAATVSMGVKREIVLQQSALGYDASLAQIFYALAKGGTLVISSNRREIHDLASLMLREKITFTLMAPSEYTVLLEYGRDILRQSRTWRVAMCGGEAFAPHLIEAFQDLQLDQLDVFNAYGKYSPYRNFQFLS</sequence>
<dbReference type="InterPro" id="IPR014043">
    <property type="entry name" value="Acyl_transferase_dom"/>
</dbReference>
<name>A0A0U1LKA5_TALIS</name>
<dbReference type="InterPro" id="IPR049900">
    <property type="entry name" value="PKS_mFAS_DH"/>
</dbReference>
<dbReference type="Gene3D" id="3.40.50.150">
    <property type="entry name" value="Vaccinia Virus protein VP39"/>
    <property type="match status" value="1"/>
</dbReference>
<dbReference type="SUPFAM" id="SSF53901">
    <property type="entry name" value="Thiolase-like"/>
    <property type="match status" value="1"/>
</dbReference>
<dbReference type="Gene3D" id="3.30.559.30">
    <property type="entry name" value="Nonribosomal peptide synthetase, condensation domain"/>
    <property type="match status" value="1"/>
</dbReference>
<dbReference type="SMART" id="SM00827">
    <property type="entry name" value="PKS_AT"/>
    <property type="match status" value="1"/>
</dbReference>
<dbReference type="InterPro" id="IPR001242">
    <property type="entry name" value="Condensation_dom"/>
</dbReference>
<dbReference type="Pfam" id="PF00668">
    <property type="entry name" value="Condensation"/>
    <property type="match status" value="1"/>
</dbReference>
<dbReference type="InterPro" id="IPR049552">
    <property type="entry name" value="PKS_DH_N"/>
</dbReference>